<gene>
    <name evidence="5" type="ORF">EK21DRAFT_107591</name>
</gene>
<dbReference type="PANTHER" id="PTHR12304:SF56">
    <property type="entry name" value="HYDROLASE, PUTATIVE (AFU_ORTHOLOGUE AFUA_1G11790)-RELATED"/>
    <property type="match status" value="1"/>
</dbReference>
<evidence type="ECO:0000256" key="3">
    <source>
        <dbReference type="ARBA" id="ARBA00023295"/>
    </source>
</evidence>
<dbReference type="Proteomes" id="UP000799777">
    <property type="component" value="Unassembled WGS sequence"/>
</dbReference>
<evidence type="ECO:0000259" key="4">
    <source>
        <dbReference type="Pfam" id="PF01156"/>
    </source>
</evidence>
<keyword evidence="2 5" id="KW-0378">Hydrolase</keyword>
<dbReference type="Pfam" id="PF01156">
    <property type="entry name" value="IU_nuc_hydro"/>
    <property type="match status" value="1"/>
</dbReference>
<protein>
    <submittedName>
        <fullName evidence="5">Nucleoside hydrolase</fullName>
    </submittedName>
</protein>
<sequence>MAPNKIIIDTDPGVDDVLAMLLAFSAKKEELDILMLSLTFGNVEVQNCLRNVVTLFHYIEKERAWRKENGRPVGFETLDVRKPIVAVGAEEPLAEHMMVADFFHGVDGLGGIHHSHPHLSPEETWKSLFKPTPENMSPEDASSLQAVKEAHSLFIPSLKPAHEVMLDILAENEPDTVTIVAVGPLTNLAIAAAKDPETFLRVKEVVVMGGAVDAPGNPPPLHLIYSPCILAIPVPNFNLIKQPDTPLRRQLNLRNQMTPGAEFNTYADSVASARVFALTSANPRLTMPPVLKGHKKEQLPPYPEKLSRRLTLKLFPLDTTEPHLLLASLFHSHTTSPNIAGSPLAEWCTLFLTSTFKKNASLNPQQDPSKFGLQLHDPLTIWYALCTSNSKWAFKTEDLRVETSGQWTRGCTVADRRGRPVKQGTGSLADEVVGDAGGWCDARRGNSVSWCTASPGVDVFAGELLDRVFGKVG</sequence>
<dbReference type="GO" id="GO:0008477">
    <property type="term" value="F:purine nucleosidase activity"/>
    <property type="evidence" value="ECO:0007669"/>
    <property type="project" value="TreeGrafter"/>
</dbReference>
<dbReference type="PANTHER" id="PTHR12304">
    <property type="entry name" value="INOSINE-URIDINE PREFERRING NUCLEOSIDE HYDROLASE"/>
    <property type="match status" value="1"/>
</dbReference>
<dbReference type="InterPro" id="IPR023186">
    <property type="entry name" value="IUNH"/>
</dbReference>
<dbReference type="InterPro" id="IPR001910">
    <property type="entry name" value="Inosine/uridine_hydrolase_dom"/>
</dbReference>
<evidence type="ECO:0000313" key="6">
    <source>
        <dbReference type="Proteomes" id="UP000799777"/>
    </source>
</evidence>
<accession>A0A9P4HIC4</accession>
<comment type="caution">
    <text evidence="5">The sequence shown here is derived from an EMBL/GenBank/DDBJ whole genome shotgun (WGS) entry which is preliminary data.</text>
</comment>
<dbReference type="Gene3D" id="3.90.245.10">
    <property type="entry name" value="Ribonucleoside hydrolase-like"/>
    <property type="match status" value="1"/>
</dbReference>
<dbReference type="EMBL" id="ML978159">
    <property type="protein sequence ID" value="KAF2034963.1"/>
    <property type="molecule type" value="Genomic_DNA"/>
</dbReference>
<dbReference type="InterPro" id="IPR036452">
    <property type="entry name" value="Ribo_hydro-like"/>
</dbReference>
<reference evidence="5" key="1">
    <citation type="journal article" date="2020" name="Stud. Mycol.">
        <title>101 Dothideomycetes genomes: a test case for predicting lifestyles and emergence of pathogens.</title>
        <authorList>
            <person name="Haridas S."/>
            <person name="Albert R."/>
            <person name="Binder M."/>
            <person name="Bloem J."/>
            <person name="Labutti K."/>
            <person name="Salamov A."/>
            <person name="Andreopoulos B."/>
            <person name="Baker S."/>
            <person name="Barry K."/>
            <person name="Bills G."/>
            <person name="Bluhm B."/>
            <person name="Cannon C."/>
            <person name="Castanera R."/>
            <person name="Culley D."/>
            <person name="Daum C."/>
            <person name="Ezra D."/>
            <person name="Gonzalez J."/>
            <person name="Henrissat B."/>
            <person name="Kuo A."/>
            <person name="Liang C."/>
            <person name="Lipzen A."/>
            <person name="Lutzoni F."/>
            <person name="Magnuson J."/>
            <person name="Mondo S."/>
            <person name="Nolan M."/>
            <person name="Ohm R."/>
            <person name="Pangilinan J."/>
            <person name="Park H.-J."/>
            <person name="Ramirez L."/>
            <person name="Alfaro M."/>
            <person name="Sun H."/>
            <person name="Tritt A."/>
            <person name="Yoshinaga Y."/>
            <person name="Zwiers L.-H."/>
            <person name="Turgeon B."/>
            <person name="Goodwin S."/>
            <person name="Spatafora J."/>
            <person name="Crous P."/>
            <person name="Grigoriev I."/>
        </authorList>
    </citation>
    <scope>NUCLEOTIDE SEQUENCE</scope>
    <source>
        <strain evidence="5">CBS 110217</strain>
    </source>
</reference>
<dbReference type="SUPFAM" id="SSF53590">
    <property type="entry name" value="Nucleoside hydrolase"/>
    <property type="match status" value="1"/>
</dbReference>
<dbReference type="GO" id="GO:0006152">
    <property type="term" value="P:purine nucleoside catabolic process"/>
    <property type="evidence" value="ECO:0007669"/>
    <property type="project" value="TreeGrafter"/>
</dbReference>
<name>A0A9P4HIC4_9PLEO</name>
<evidence type="ECO:0000313" key="5">
    <source>
        <dbReference type="EMBL" id="KAF2034963.1"/>
    </source>
</evidence>
<organism evidence="5 6">
    <name type="scientific">Setomelanomma holmii</name>
    <dbReference type="NCBI Taxonomy" id="210430"/>
    <lineage>
        <taxon>Eukaryota</taxon>
        <taxon>Fungi</taxon>
        <taxon>Dikarya</taxon>
        <taxon>Ascomycota</taxon>
        <taxon>Pezizomycotina</taxon>
        <taxon>Dothideomycetes</taxon>
        <taxon>Pleosporomycetidae</taxon>
        <taxon>Pleosporales</taxon>
        <taxon>Pleosporineae</taxon>
        <taxon>Phaeosphaeriaceae</taxon>
        <taxon>Setomelanomma</taxon>
    </lineage>
</organism>
<proteinExistence type="inferred from homology"/>
<evidence type="ECO:0000256" key="2">
    <source>
        <dbReference type="ARBA" id="ARBA00022801"/>
    </source>
</evidence>
<dbReference type="OrthoDB" id="5783963at2759"/>
<keyword evidence="6" id="KW-1185">Reference proteome</keyword>
<comment type="similarity">
    <text evidence="1">Belongs to the IUNH family.</text>
</comment>
<dbReference type="AlphaFoldDB" id="A0A9P4HIC4"/>
<evidence type="ECO:0000256" key="1">
    <source>
        <dbReference type="ARBA" id="ARBA00009176"/>
    </source>
</evidence>
<dbReference type="GO" id="GO:0005829">
    <property type="term" value="C:cytosol"/>
    <property type="evidence" value="ECO:0007669"/>
    <property type="project" value="TreeGrafter"/>
</dbReference>
<keyword evidence="3" id="KW-0326">Glycosidase</keyword>
<feature type="domain" description="Inosine/uridine-preferring nucleoside hydrolase" evidence="4">
    <location>
        <begin position="6"/>
        <end position="424"/>
    </location>
</feature>